<protein>
    <recommendedName>
        <fullName evidence="1">DUF5622 domain-containing protein</fullName>
    </recommendedName>
</protein>
<proteinExistence type="predicted"/>
<dbReference type="AlphaFoldDB" id="A0A7J3ZIP2"/>
<reference evidence="2" key="1">
    <citation type="journal article" date="2020" name="mSystems">
        <title>Genome- and Community-Level Interaction Insights into Carbon Utilization and Element Cycling Functions of Hydrothermarchaeota in Hydrothermal Sediment.</title>
        <authorList>
            <person name="Zhou Z."/>
            <person name="Liu Y."/>
            <person name="Xu W."/>
            <person name="Pan J."/>
            <person name="Luo Z.H."/>
            <person name="Li M."/>
        </authorList>
    </citation>
    <scope>NUCLEOTIDE SEQUENCE [LARGE SCALE GENOMIC DNA]</scope>
    <source>
        <strain evidence="2">SpSt-1116</strain>
    </source>
</reference>
<name>A0A7J3ZIP2_9CREN</name>
<organism evidence="2">
    <name type="scientific">Fervidicoccus fontis</name>
    <dbReference type="NCBI Taxonomy" id="683846"/>
    <lineage>
        <taxon>Archaea</taxon>
        <taxon>Thermoproteota</taxon>
        <taxon>Thermoprotei</taxon>
        <taxon>Fervidicoccales</taxon>
        <taxon>Fervidicoccaceae</taxon>
        <taxon>Fervidicoccus</taxon>
    </lineage>
</organism>
<dbReference type="EMBL" id="DRZC01000013">
    <property type="protein sequence ID" value="HHQ79996.1"/>
    <property type="molecule type" value="Genomic_DNA"/>
</dbReference>
<feature type="domain" description="DUF5622" evidence="1">
    <location>
        <begin position="6"/>
        <end position="73"/>
    </location>
</feature>
<dbReference type="Pfam" id="PF18533">
    <property type="entry name" value="DUF5622"/>
    <property type="match status" value="1"/>
</dbReference>
<dbReference type="Gene3D" id="3.30.160.830">
    <property type="match status" value="1"/>
</dbReference>
<gene>
    <name evidence="2" type="ORF">ENM78_00810</name>
</gene>
<comment type="caution">
    <text evidence="2">The sequence shown here is derived from an EMBL/GenBank/DDBJ whole genome shotgun (WGS) entry which is preliminary data.</text>
</comment>
<evidence type="ECO:0000313" key="2">
    <source>
        <dbReference type="EMBL" id="HHQ79996.1"/>
    </source>
</evidence>
<sequence>MRGSKKKYVYIELEKGRFLKARVSLEGRKEPVITVSTDPSKIVVLNKVLGRIPRGYKIIKLEDLPEKLREHLKNVYSKGA</sequence>
<accession>A0A7J3ZIP2</accession>
<dbReference type="InterPro" id="IPR041043">
    <property type="entry name" value="DUF5622"/>
</dbReference>
<evidence type="ECO:0000259" key="1">
    <source>
        <dbReference type="Pfam" id="PF18533"/>
    </source>
</evidence>